<evidence type="ECO:0000256" key="10">
    <source>
        <dbReference type="ARBA" id="ARBA00023224"/>
    </source>
</evidence>
<feature type="transmembrane region" description="Helical" evidence="12">
    <location>
        <begin position="295"/>
        <end position="316"/>
    </location>
</feature>
<evidence type="ECO:0000259" key="13">
    <source>
        <dbReference type="PROSITE" id="PS50262"/>
    </source>
</evidence>
<dbReference type="PROSITE" id="PS50262">
    <property type="entry name" value="G_PROTEIN_RECEP_F1_2"/>
    <property type="match status" value="1"/>
</dbReference>
<feature type="transmembrane region" description="Helical" evidence="12">
    <location>
        <begin position="252"/>
        <end position="275"/>
    </location>
</feature>
<keyword evidence="2 11" id="KW-0812">Transmembrane</keyword>
<accession>A0AA47MWQ3</accession>
<dbReference type="PRINTS" id="PR01157">
    <property type="entry name" value="P2YPURNOCPTR"/>
</dbReference>
<gene>
    <name evidence="14" type="primary">GPR183</name>
    <name evidence="14" type="ORF">N1851_012188</name>
</gene>
<dbReference type="PANTHER" id="PTHR24237">
    <property type="entry name" value="G-PROTEIN COUPLED RECEPTOR"/>
    <property type="match status" value="1"/>
</dbReference>
<dbReference type="Gene3D" id="1.20.1070.10">
    <property type="entry name" value="Rhodopsin 7-helix transmembrane proteins"/>
    <property type="match status" value="1"/>
</dbReference>
<comment type="similarity">
    <text evidence="11">Belongs to the G-protein coupled receptor 1 family.</text>
</comment>
<keyword evidence="8" id="KW-1015">Disulfide bond</keyword>
<dbReference type="Proteomes" id="UP001174136">
    <property type="component" value="Unassembled WGS sequence"/>
</dbReference>
<dbReference type="GO" id="GO:0004930">
    <property type="term" value="F:G protein-coupled receptor activity"/>
    <property type="evidence" value="ECO:0007669"/>
    <property type="project" value="UniProtKB-KW"/>
</dbReference>
<dbReference type="AlphaFoldDB" id="A0AA47MWQ3"/>
<organism evidence="14 15">
    <name type="scientific">Merluccius polli</name>
    <name type="common">Benguela hake</name>
    <name type="synonym">Merluccius cadenati</name>
    <dbReference type="NCBI Taxonomy" id="89951"/>
    <lineage>
        <taxon>Eukaryota</taxon>
        <taxon>Metazoa</taxon>
        <taxon>Chordata</taxon>
        <taxon>Craniata</taxon>
        <taxon>Vertebrata</taxon>
        <taxon>Euteleostomi</taxon>
        <taxon>Actinopterygii</taxon>
        <taxon>Neopterygii</taxon>
        <taxon>Teleostei</taxon>
        <taxon>Neoteleostei</taxon>
        <taxon>Acanthomorphata</taxon>
        <taxon>Zeiogadaria</taxon>
        <taxon>Gadariae</taxon>
        <taxon>Gadiformes</taxon>
        <taxon>Gadoidei</taxon>
        <taxon>Merlucciidae</taxon>
        <taxon>Merluccius</taxon>
    </lineage>
</organism>
<dbReference type="GO" id="GO:0002250">
    <property type="term" value="P:adaptive immune response"/>
    <property type="evidence" value="ECO:0007669"/>
    <property type="project" value="UniProtKB-KW"/>
</dbReference>
<name>A0AA47MWQ3_MERPO</name>
<dbReference type="PRINTS" id="PR00237">
    <property type="entry name" value="GPCRRHODOPSN"/>
</dbReference>
<dbReference type="GO" id="GO:0008142">
    <property type="term" value="F:oxysterol binding"/>
    <property type="evidence" value="ECO:0007669"/>
    <property type="project" value="InterPro"/>
</dbReference>
<evidence type="ECO:0000256" key="8">
    <source>
        <dbReference type="ARBA" id="ARBA00023157"/>
    </source>
</evidence>
<feature type="transmembrane region" description="Helical" evidence="12">
    <location>
        <begin position="197"/>
        <end position="218"/>
    </location>
</feature>
<evidence type="ECO:0000256" key="2">
    <source>
        <dbReference type="ARBA" id="ARBA00022692"/>
    </source>
</evidence>
<evidence type="ECO:0000256" key="5">
    <source>
        <dbReference type="ARBA" id="ARBA00023040"/>
    </source>
</evidence>
<evidence type="ECO:0000256" key="11">
    <source>
        <dbReference type="RuleBase" id="RU000688"/>
    </source>
</evidence>
<dbReference type="InterPro" id="IPR047160">
    <property type="entry name" value="GP183-like"/>
</dbReference>
<proteinExistence type="inferred from homology"/>
<dbReference type="Pfam" id="PF00001">
    <property type="entry name" value="7tm_1"/>
    <property type="match status" value="1"/>
</dbReference>
<keyword evidence="9 11" id="KW-0675">Receptor</keyword>
<feature type="transmembrane region" description="Helical" evidence="12">
    <location>
        <begin position="110"/>
        <end position="129"/>
    </location>
</feature>
<keyword evidence="15" id="KW-1185">Reference proteome</keyword>
<evidence type="ECO:0000313" key="15">
    <source>
        <dbReference type="Proteomes" id="UP001174136"/>
    </source>
</evidence>
<comment type="caution">
    <text evidence="14">The sequence shown here is derived from an EMBL/GenBank/DDBJ whole genome shotgun (WGS) entry which is preliminary data.</text>
</comment>
<dbReference type="InterPro" id="IPR017452">
    <property type="entry name" value="GPCR_Rhodpsn_7TM"/>
</dbReference>
<keyword evidence="4 12" id="KW-1133">Transmembrane helix</keyword>
<keyword evidence="3" id="KW-0391">Immunity</keyword>
<dbReference type="EMBL" id="JAOPHQ010002120">
    <property type="protein sequence ID" value="KAK0148103.1"/>
    <property type="molecule type" value="Genomic_DNA"/>
</dbReference>
<evidence type="ECO:0000256" key="6">
    <source>
        <dbReference type="ARBA" id="ARBA00023130"/>
    </source>
</evidence>
<keyword evidence="5 11" id="KW-0297">G-protein coupled receptor</keyword>
<keyword evidence="7 12" id="KW-0472">Membrane</keyword>
<dbReference type="FunFam" id="1.20.1070.10:FF:000017">
    <property type="entry name" value="lysophosphatidic acid receptor 4"/>
    <property type="match status" value="1"/>
</dbReference>
<feature type="transmembrane region" description="Helical" evidence="12">
    <location>
        <begin position="70"/>
        <end position="90"/>
    </location>
</feature>
<comment type="subcellular location">
    <subcellularLocation>
        <location evidence="1">Membrane</location>
        <topology evidence="1">Multi-pass membrane protein</topology>
    </subcellularLocation>
</comment>
<evidence type="ECO:0000256" key="3">
    <source>
        <dbReference type="ARBA" id="ARBA00022859"/>
    </source>
</evidence>
<dbReference type="PROSITE" id="PS00237">
    <property type="entry name" value="G_PROTEIN_RECEP_F1_1"/>
    <property type="match status" value="1"/>
</dbReference>
<sequence>MASNSVALDPVPDSRGPPNQSSCDVFVYESAATVLFPVVYSLVFLISACGNSLVLYVICCGKQKCNSTSIYLANLAVSDALFTLVLLARITYYIRHYDWPFGDVMCTLTAVIFFANTYAGIGFMTCISVDRYLAMVHPHRLRNLRRPTVVRRVCGVVWAMVFLEVASVLYKSMLKPTQGRLTCMEYFNFEGSRSTPYVLILACVVSFCAPLALILGCYAKINGKLRATAKQSPLSGGPGGGGGTGHRRAKTIILLILLTFMVSFGPYHVNIMQFMVRKLVRQPSCQELRDFKVSLQVTVSLMNLNCSLDPIIYFFAIKTYKQRVMSLLKGNGLTSSDLHLKVREKSSSTT</sequence>
<dbReference type="InterPro" id="IPR000276">
    <property type="entry name" value="GPCR_Rhodpsn"/>
</dbReference>
<feature type="transmembrane region" description="Helical" evidence="12">
    <location>
        <begin position="149"/>
        <end position="170"/>
    </location>
</feature>
<evidence type="ECO:0000313" key="14">
    <source>
        <dbReference type="EMBL" id="KAK0148103.1"/>
    </source>
</evidence>
<reference evidence="14" key="1">
    <citation type="journal article" date="2023" name="Front. Mar. Sci.">
        <title>A new Merluccius polli reference genome to investigate the effects of global change in West African waters.</title>
        <authorList>
            <person name="Mateo J.L."/>
            <person name="Blanco-Fernandez C."/>
            <person name="Garcia-Vazquez E."/>
            <person name="Machado-Schiaffino G."/>
        </authorList>
    </citation>
    <scope>NUCLEOTIDE SEQUENCE</scope>
    <source>
        <strain evidence="14">C29</strain>
        <tissue evidence="14">Fin</tissue>
    </source>
</reference>
<evidence type="ECO:0000256" key="4">
    <source>
        <dbReference type="ARBA" id="ARBA00022989"/>
    </source>
</evidence>
<evidence type="ECO:0000256" key="12">
    <source>
        <dbReference type="SAM" id="Phobius"/>
    </source>
</evidence>
<evidence type="ECO:0000256" key="1">
    <source>
        <dbReference type="ARBA" id="ARBA00004141"/>
    </source>
</evidence>
<evidence type="ECO:0000256" key="7">
    <source>
        <dbReference type="ARBA" id="ARBA00023136"/>
    </source>
</evidence>
<keyword evidence="10 11" id="KW-0807">Transducer</keyword>
<feature type="transmembrane region" description="Helical" evidence="12">
    <location>
        <begin position="34"/>
        <end position="58"/>
    </location>
</feature>
<dbReference type="PANTHER" id="PTHR24237:SF38">
    <property type="entry name" value="G-PROTEIN COUPLED RECEPTORS FAMILY 1 PROFILE DOMAIN-CONTAINING PROTEIN"/>
    <property type="match status" value="1"/>
</dbReference>
<protein>
    <submittedName>
        <fullName evidence="14">G-protein coupled receptor 183</fullName>
    </submittedName>
</protein>
<feature type="domain" description="G-protein coupled receptors family 1 profile" evidence="13">
    <location>
        <begin position="50"/>
        <end position="313"/>
    </location>
</feature>
<dbReference type="SUPFAM" id="SSF81321">
    <property type="entry name" value="Family A G protein-coupled receptor-like"/>
    <property type="match status" value="1"/>
</dbReference>
<keyword evidence="6" id="KW-1064">Adaptive immunity</keyword>
<dbReference type="GO" id="GO:0016020">
    <property type="term" value="C:membrane"/>
    <property type="evidence" value="ECO:0007669"/>
    <property type="project" value="UniProtKB-SubCell"/>
</dbReference>
<evidence type="ECO:0000256" key="9">
    <source>
        <dbReference type="ARBA" id="ARBA00023170"/>
    </source>
</evidence>